<reference evidence="2 3" key="1">
    <citation type="submission" date="2019-02" db="EMBL/GenBank/DDBJ databases">
        <title>Investigation of anaerobic lignin degradation for improved lignocellulosic biofuels.</title>
        <authorList>
            <person name="Deangelis K."/>
        </authorList>
    </citation>
    <scope>NUCLEOTIDE SEQUENCE [LARGE SCALE GENOMIC DNA]</scope>
    <source>
        <strain evidence="2 3">159R</strain>
    </source>
</reference>
<dbReference type="PIRSF" id="PIRSF020653">
    <property type="entry name" value="UCP020653"/>
    <property type="match status" value="1"/>
</dbReference>
<dbReference type="AlphaFoldDB" id="A0A4R1NK34"/>
<evidence type="ECO:0000313" key="2">
    <source>
        <dbReference type="EMBL" id="TCL04560.1"/>
    </source>
</evidence>
<dbReference type="EMBL" id="SJOI01000001">
    <property type="protein sequence ID" value="TCL04560.1"/>
    <property type="molecule type" value="Genomic_DNA"/>
</dbReference>
<sequence length="141" mass="16619">MALWRCDVRVSWRTQIFSLVIHGILTLLILLSPWPENYGLVWVTLITLVVFECIRSQRNIMACRGELVLQSGLHLRWHNKDWLIRGTPWMLKSGILISLRQVGGRRTRKLWLAADSMDQREWRSLRQALLHAASVQQRHDR</sequence>
<keyword evidence="1" id="KW-1133">Transmembrane helix</keyword>
<accession>A0A4R1NK34</accession>
<dbReference type="Pfam" id="PF07254">
    <property type="entry name" value="Cpta_toxin"/>
    <property type="match status" value="1"/>
</dbReference>
<dbReference type="OrthoDB" id="7060796at2"/>
<comment type="caution">
    <text evidence="2">The sequence shown here is derived from an EMBL/GenBank/DDBJ whole genome shotgun (WGS) entry which is preliminary data.</text>
</comment>
<keyword evidence="1" id="KW-0812">Transmembrane</keyword>
<organism evidence="2 3">
    <name type="scientific">Sodalis ligni</name>
    <dbReference type="NCBI Taxonomy" id="2697027"/>
    <lineage>
        <taxon>Bacteria</taxon>
        <taxon>Pseudomonadati</taxon>
        <taxon>Pseudomonadota</taxon>
        <taxon>Gammaproteobacteria</taxon>
        <taxon>Enterobacterales</taxon>
        <taxon>Bruguierivoracaceae</taxon>
        <taxon>Sodalis</taxon>
    </lineage>
</organism>
<dbReference type="Proteomes" id="UP000294555">
    <property type="component" value="Unassembled WGS sequence"/>
</dbReference>
<proteinExistence type="predicted"/>
<name>A0A4R1NK34_9GAMM</name>
<dbReference type="InterPro" id="IPR009883">
    <property type="entry name" value="YgfX"/>
</dbReference>
<keyword evidence="3" id="KW-1185">Reference proteome</keyword>
<feature type="transmembrane region" description="Helical" evidence="1">
    <location>
        <begin position="12"/>
        <end position="31"/>
    </location>
</feature>
<keyword evidence="1" id="KW-0472">Membrane</keyword>
<dbReference type="RefSeq" id="WP_132923342.1">
    <property type="nucleotide sequence ID" value="NZ_CP075169.1"/>
</dbReference>
<feature type="transmembrane region" description="Helical" evidence="1">
    <location>
        <begin position="37"/>
        <end position="54"/>
    </location>
</feature>
<evidence type="ECO:0000313" key="3">
    <source>
        <dbReference type="Proteomes" id="UP000294555"/>
    </source>
</evidence>
<gene>
    <name evidence="2" type="ORF">EZJ58_2688</name>
</gene>
<protein>
    <submittedName>
        <fullName evidence="2">Toxin CptA</fullName>
    </submittedName>
</protein>
<evidence type="ECO:0000256" key="1">
    <source>
        <dbReference type="SAM" id="Phobius"/>
    </source>
</evidence>